<evidence type="ECO:0000256" key="17">
    <source>
        <dbReference type="SAM" id="Phobius"/>
    </source>
</evidence>
<evidence type="ECO:0000256" key="3">
    <source>
        <dbReference type="ARBA" id="ARBA00022553"/>
    </source>
</evidence>
<dbReference type="GO" id="GO:0043066">
    <property type="term" value="P:negative regulation of apoptotic process"/>
    <property type="evidence" value="ECO:0007669"/>
    <property type="project" value="TreeGrafter"/>
</dbReference>
<dbReference type="Pfam" id="PF01030">
    <property type="entry name" value="Recep_L_domain"/>
    <property type="match status" value="2"/>
</dbReference>
<comment type="subcellular location">
    <subcellularLocation>
        <location evidence="1">Membrane</location>
        <topology evidence="1">Single-pass type I membrane protein</topology>
    </subcellularLocation>
</comment>
<feature type="region of interest" description="Disordered" evidence="16">
    <location>
        <begin position="1396"/>
        <end position="1461"/>
    </location>
</feature>
<dbReference type="Gene3D" id="2.10.220.10">
    <property type="entry name" value="Hormone Receptor, Insulin-like Growth Factor Receptor 1, Chain A, domain 2"/>
    <property type="match status" value="4"/>
</dbReference>
<dbReference type="FunFam" id="3.80.20.20:FF:000009">
    <property type="entry name" value="Receptor protein-tyrosine kinase"/>
    <property type="match status" value="1"/>
</dbReference>
<dbReference type="InterPro" id="IPR008266">
    <property type="entry name" value="Tyr_kinase_AS"/>
</dbReference>
<evidence type="ECO:0000256" key="12">
    <source>
        <dbReference type="ARBA" id="ARBA00023170"/>
    </source>
</evidence>
<feature type="compositionally biased region" description="Basic and acidic residues" evidence="16">
    <location>
        <begin position="1438"/>
        <end position="1461"/>
    </location>
</feature>
<evidence type="ECO:0000256" key="9">
    <source>
        <dbReference type="ARBA" id="ARBA00022989"/>
    </source>
</evidence>
<dbReference type="InterPro" id="IPR000494">
    <property type="entry name" value="Rcpt_L-dom"/>
</dbReference>
<evidence type="ECO:0000256" key="4">
    <source>
        <dbReference type="ARBA" id="ARBA00022679"/>
    </source>
</evidence>
<evidence type="ECO:0000256" key="7">
    <source>
        <dbReference type="ARBA" id="ARBA00022777"/>
    </source>
</evidence>
<dbReference type="STRING" id="41427.A0A182IYW0"/>
<dbReference type="SUPFAM" id="SSF56112">
    <property type="entry name" value="Protein kinase-like (PK-like)"/>
    <property type="match status" value="1"/>
</dbReference>
<keyword evidence="5 17" id="KW-0812">Transmembrane</keyword>
<dbReference type="GO" id="GO:0004714">
    <property type="term" value="F:transmembrane receptor protein tyrosine kinase activity"/>
    <property type="evidence" value="ECO:0007669"/>
    <property type="project" value="UniProtKB-EC"/>
</dbReference>
<feature type="compositionally biased region" description="Low complexity" evidence="16">
    <location>
        <begin position="1286"/>
        <end position="1331"/>
    </location>
</feature>
<dbReference type="InterPro" id="IPR017441">
    <property type="entry name" value="Protein_kinase_ATP_BS"/>
</dbReference>
<dbReference type="Pfam" id="PF14843">
    <property type="entry name" value="GF_recep_IV"/>
    <property type="match status" value="1"/>
</dbReference>
<dbReference type="GO" id="GO:0009966">
    <property type="term" value="P:regulation of signal transduction"/>
    <property type="evidence" value="ECO:0007669"/>
    <property type="project" value="UniProtKB-ARBA"/>
</dbReference>
<dbReference type="PROSITE" id="PS00109">
    <property type="entry name" value="PROTEIN_KINASE_TYR"/>
    <property type="match status" value="1"/>
</dbReference>
<reference evidence="18" key="1">
    <citation type="submission" date="2022-08" db="UniProtKB">
        <authorList>
            <consortium name="EnsemblMetazoa"/>
        </authorList>
    </citation>
    <scope>IDENTIFICATION</scope>
    <source>
        <strain evidence="18">EBRO</strain>
    </source>
</reference>
<dbReference type="Gene3D" id="1.10.510.10">
    <property type="entry name" value="Transferase(Phosphotransferase) domain 1"/>
    <property type="match status" value="1"/>
</dbReference>
<dbReference type="Pfam" id="PF07714">
    <property type="entry name" value="PK_Tyr_Ser-Thr"/>
    <property type="match status" value="1"/>
</dbReference>
<dbReference type="InterPro" id="IPR006211">
    <property type="entry name" value="Furin-like_Cys-rich_dom"/>
</dbReference>
<dbReference type="InterPro" id="IPR009030">
    <property type="entry name" value="Growth_fac_rcpt_cys_sf"/>
</dbReference>
<dbReference type="Pfam" id="PF00757">
    <property type="entry name" value="Furin-like"/>
    <property type="match status" value="1"/>
</dbReference>
<dbReference type="PANTHER" id="PTHR24416:SF566">
    <property type="entry name" value="EPIDERMAL GROWTH FACTOR RECEPTOR"/>
    <property type="match status" value="1"/>
</dbReference>
<evidence type="ECO:0000256" key="13">
    <source>
        <dbReference type="ARBA" id="ARBA00023180"/>
    </source>
</evidence>
<dbReference type="EC" id="2.7.10.1" evidence="15"/>
<evidence type="ECO:0000256" key="1">
    <source>
        <dbReference type="ARBA" id="ARBA00004479"/>
    </source>
</evidence>
<dbReference type="VEuPathDB" id="VectorBase:AATE008149"/>
<organism evidence="18">
    <name type="scientific">Anopheles atroparvus</name>
    <name type="common">European mosquito</name>
    <dbReference type="NCBI Taxonomy" id="41427"/>
    <lineage>
        <taxon>Eukaryota</taxon>
        <taxon>Metazoa</taxon>
        <taxon>Ecdysozoa</taxon>
        <taxon>Arthropoda</taxon>
        <taxon>Hexapoda</taxon>
        <taxon>Insecta</taxon>
        <taxon>Pterygota</taxon>
        <taxon>Neoptera</taxon>
        <taxon>Endopterygota</taxon>
        <taxon>Diptera</taxon>
        <taxon>Nematocera</taxon>
        <taxon>Culicoidea</taxon>
        <taxon>Culicidae</taxon>
        <taxon>Anophelinae</taxon>
        <taxon>Anopheles</taxon>
    </lineage>
</organism>
<evidence type="ECO:0000256" key="5">
    <source>
        <dbReference type="ARBA" id="ARBA00022692"/>
    </source>
</evidence>
<feature type="compositionally biased region" description="Polar residues" evidence="16">
    <location>
        <begin position="1419"/>
        <end position="1437"/>
    </location>
</feature>
<dbReference type="InterPro" id="IPR032778">
    <property type="entry name" value="GF_recep_IV"/>
</dbReference>
<dbReference type="InterPro" id="IPR020635">
    <property type="entry name" value="Tyr_kinase_cat_dom"/>
</dbReference>
<comment type="similarity">
    <text evidence="15">Belongs to the protein kinase superfamily. Tyr protein kinase family. EGF receptor subfamily.</text>
</comment>
<dbReference type="GO" id="GO:0009925">
    <property type="term" value="C:basal plasma membrane"/>
    <property type="evidence" value="ECO:0007669"/>
    <property type="project" value="TreeGrafter"/>
</dbReference>
<dbReference type="PANTHER" id="PTHR24416">
    <property type="entry name" value="TYROSINE-PROTEIN KINASE RECEPTOR"/>
    <property type="match status" value="1"/>
</dbReference>
<feature type="compositionally biased region" description="Pro residues" evidence="16">
    <location>
        <begin position="1275"/>
        <end position="1285"/>
    </location>
</feature>
<keyword evidence="11 15" id="KW-0829">Tyrosine-protein kinase</keyword>
<dbReference type="PIRSF" id="PIRSF000619">
    <property type="entry name" value="TyrPK_EGF-R"/>
    <property type="match status" value="1"/>
</dbReference>
<dbReference type="FunFam" id="1.10.510.10:FF:000233">
    <property type="entry name" value="receptor tyrosine-protein kinase erbB-3"/>
    <property type="match status" value="1"/>
</dbReference>
<feature type="compositionally biased region" description="Polar residues" evidence="16">
    <location>
        <begin position="1369"/>
        <end position="1384"/>
    </location>
</feature>
<dbReference type="CDD" id="cd05057">
    <property type="entry name" value="PTKc_EGFR_like"/>
    <property type="match status" value="1"/>
</dbReference>
<feature type="compositionally biased region" description="Low complexity" evidence="16">
    <location>
        <begin position="1342"/>
        <end position="1355"/>
    </location>
</feature>
<dbReference type="FunFam" id="2.10.220.10:FF:000024">
    <property type="entry name" value="Receptor protein-tyrosine kinase"/>
    <property type="match status" value="1"/>
</dbReference>
<protein>
    <recommendedName>
        <fullName evidence="15">Receptor protein-tyrosine kinase</fullName>
        <ecNumber evidence="15">2.7.10.1</ecNumber>
    </recommendedName>
</protein>
<name>A0A182IYW0_ANOAO</name>
<evidence type="ECO:0000256" key="8">
    <source>
        <dbReference type="ARBA" id="ARBA00022840"/>
    </source>
</evidence>
<keyword evidence="9 17" id="KW-1133">Transmembrane helix</keyword>
<accession>A0A182IYW0</accession>
<dbReference type="FunFam" id="3.30.200.20:FF:000422">
    <property type="entry name" value="Receptor protein-tyrosine kinase"/>
    <property type="match status" value="1"/>
</dbReference>
<dbReference type="SUPFAM" id="SSF52058">
    <property type="entry name" value="L domain-like"/>
    <property type="match status" value="2"/>
</dbReference>
<dbReference type="InterPro" id="IPR050122">
    <property type="entry name" value="RTK"/>
</dbReference>
<keyword evidence="3" id="KW-0597">Phosphoprotein</keyword>
<evidence type="ECO:0000256" key="16">
    <source>
        <dbReference type="SAM" id="MobiDB-lite"/>
    </source>
</evidence>
<evidence type="ECO:0000256" key="15">
    <source>
        <dbReference type="PIRNR" id="PIRNR000619"/>
    </source>
</evidence>
<dbReference type="FunFam" id="2.10.220.10:FF:000001">
    <property type="entry name" value="Receptor protein-tyrosine kinase"/>
    <property type="match status" value="1"/>
</dbReference>
<dbReference type="PROSITE" id="PS00107">
    <property type="entry name" value="PROTEIN_KINASE_ATP"/>
    <property type="match status" value="1"/>
</dbReference>
<dbReference type="InterPro" id="IPR006212">
    <property type="entry name" value="Furin_repeat"/>
</dbReference>
<feature type="transmembrane region" description="Helical" evidence="17">
    <location>
        <begin position="902"/>
        <end position="921"/>
    </location>
</feature>
<evidence type="ECO:0000256" key="14">
    <source>
        <dbReference type="ARBA" id="ARBA00051243"/>
    </source>
</evidence>
<dbReference type="InterPro" id="IPR000719">
    <property type="entry name" value="Prot_kinase_dom"/>
</dbReference>
<keyword evidence="8 15" id="KW-0067">ATP-binding</keyword>
<feature type="compositionally biased region" description="Basic residues" evidence="16">
    <location>
        <begin position="1332"/>
        <end position="1341"/>
    </location>
</feature>
<evidence type="ECO:0000313" key="18">
    <source>
        <dbReference type="EnsemblMetazoa" id="AATE008149-PA.1"/>
    </source>
</evidence>
<dbReference type="SUPFAM" id="SSF57184">
    <property type="entry name" value="Growth factor receptor domain"/>
    <property type="match status" value="3"/>
</dbReference>
<keyword evidence="2" id="KW-0217">Developmental protein</keyword>
<evidence type="ECO:0000256" key="6">
    <source>
        <dbReference type="ARBA" id="ARBA00022741"/>
    </source>
</evidence>
<dbReference type="GO" id="GO:0038127">
    <property type="term" value="P:ERBB signaling pathway"/>
    <property type="evidence" value="ECO:0007669"/>
    <property type="project" value="UniProtKB-ARBA"/>
</dbReference>
<dbReference type="EnsemblMetazoa" id="AATE008149-RA">
    <property type="protein sequence ID" value="AATE008149-PA.1"/>
    <property type="gene ID" value="AATE008149"/>
</dbReference>
<dbReference type="InterPro" id="IPR001245">
    <property type="entry name" value="Ser-Thr/Tyr_kinase_cat_dom"/>
</dbReference>
<feature type="compositionally biased region" description="Low complexity" evidence="16">
    <location>
        <begin position="1396"/>
        <end position="1418"/>
    </location>
</feature>
<evidence type="ECO:0000256" key="2">
    <source>
        <dbReference type="ARBA" id="ARBA00022473"/>
    </source>
</evidence>
<keyword evidence="12 15" id="KW-0675">Receptor</keyword>
<dbReference type="SMART" id="SM00261">
    <property type="entry name" value="FU"/>
    <property type="match status" value="7"/>
</dbReference>
<dbReference type="SMART" id="SM00219">
    <property type="entry name" value="TyrKc"/>
    <property type="match status" value="1"/>
</dbReference>
<dbReference type="PRINTS" id="PR00109">
    <property type="entry name" value="TYRKINASE"/>
</dbReference>
<dbReference type="Gene3D" id="3.30.200.20">
    <property type="entry name" value="Phosphorylase Kinase, domain 1"/>
    <property type="match status" value="1"/>
</dbReference>
<evidence type="ECO:0000256" key="11">
    <source>
        <dbReference type="ARBA" id="ARBA00023137"/>
    </source>
</evidence>
<evidence type="ECO:0000256" key="10">
    <source>
        <dbReference type="ARBA" id="ARBA00023136"/>
    </source>
</evidence>
<proteinExistence type="inferred from homology"/>
<keyword evidence="6 15" id="KW-0547">Nucleotide-binding</keyword>
<dbReference type="GO" id="GO:0043235">
    <property type="term" value="C:receptor complex"/>
    <property type="evidence" value="ECO:0007669"/>
    <property type="project" value="TreeGrafter"/>
</dbReference>
<dbReference type="GO" id="GO:0008284">
    <property type="term" value="P:positive regulation of cell population proliferation"/>
    <property type="evidence" value="ECO:0007669"/>
    <property type="project" value="TreeGrafter"/>
</dbReference>
<keyword evidence="7 15" id="KW-0418">Kinase</keyword>
<sequence length="1461" mass="162812">MSTPSKVCIGTNGRMSVPSNREYHFKNLRDRYTNCTYVDGNLEITWIPNGTNDISFLQHIREVTGYVLISHVDIPQVILPRLQIIRGRTMFKLNKWDDEFGLFVSFSQMNTLELPALRDILRGSAGIFNNYNLCHVKTINWDEILSDPQGNIRYTFNFTSPERECPPCHHSCEAGCWGEGAHNCQKFSKLNCSPQCSQGRCFGSKPRECCHLFCAGGCTGPTQQDCLACKNFYDDGVCKQECPPMQIYNPTNYLWEPNPDGKYAYGATCVRNCPEHLLRDNGACVRTCPPNKMPQNGECVPCNGACPKTCPGENVVHSDNIGKYKDCTIIEGSLEILDQTFTGYQQVFSNFSFGPRYIKIHPDRLEVFSTVKEITGFINIQGDHPDFTNLSYFRNLEVVGGRQLKENFFASVYIVKTSLKSLELKSLKRVNSGSIVILENSNLCFADEIDWSKIKKSTDHETMIHKNRNSTECRASGMQCSEQCTSAGCWGKGPEQCLECKNFVYEGKCLDSCKSLPRIYQVNSKTCGDCHPECKDFCFGPNADNCGSCVNVKDGRFCVSECPIMKYALNGTCVNCHKTCVGCRGPRDTIAPDGCVSCERAIIGSDATIERCLMKDEPCPDGYYSDYVQTEEGPLKQLTGKAVCRKCHPRCRKCTGYGFHEQFCQECAGYKNGEQCADECPLEYYANEETRVCHPCHNECRGCHGIGPDQCDDCRNLKLFDGDPYDNSTAFNCTSVCPPSHPYKRYPQEAGNPYCSADAPQTGHRLEAQTQFRVLIYAGFVVVVLIVFALVYVLFSRQKNKKEAVKMTMALAGCEDSEPLRPSNVGPNLTKLRIIKEAEIRRGGVLGMGAFGRVFKGVWMPEGESVKIPVAIKVLMEMSGSESSKEFLEEAYIMASVEHPNLLKLLAVCMTSQMMLITQLMPLGCLLDYVRNNRDKIGSKALLNWSTQIARGMAYLEERRLVHRDLAARNVLVQTPSCVKITDFGLAKLLDYDSDEYRAAGGKMPIKWLALECIRHRVFTSKSDVWAFGITIWELLTYGARPYENVPAKDVPELIEIGHKLPQPDICSLDVYCILLSCWVLDADARPTFKQLAETFAEKARDPGRYLMIPGDKFMRLPSYTNQDEKDLIRTLAPVAMAAAAAAAAAAGAAGASSVDVPSTIAEADEYLQPKTRPSIMLPGPSAVVEPSDEMPKSLRYCKDPLKTDDETDGTAKEVGVGGIRLNLPLDEDDYLMPTCQSQAQSTPGYMDLIGVPASVDNPEYLMGSAQAIHGIPGMGPPHTPPPNSPSVISQQSQQIQTQPIQQPLQVLQQQHHQYQQQLQQHHQQQQQQQQQHHHHYHHQHQPSASSHHSSSSSSTNVGSHVPNGGNGPSSIISHTPSLSNASSIGLKNNQEAIMQLQQQKHQQQQQQQQQQQHQQQQGPPTQTIGIPLSPTETEATSSEHEYYNDLQRELIPLHRNETTV</sequence>
<keyword evidence="4 15" id="KW-0808">Transferase</keyword>
<comment type="catalytic activity">
    <reaction evidence="14">
        <text>L-tyrosyl-[protein] + ATP = O-phospho-L-tyrosyl-[protein] + ADP + H(+)</text>
        <dbReference type="Rhea" id="RHEA:10596"/>
        <dbReference type="Rhea" id="RHEA-COMP:10136"/>
        <dbReference type="Rhea" id="RHEA-COMP:20101"/>
        <dbReference type="ChEBI" id="CHEBI:15378"/>
        <dbReference type="ChEBI" id="CHEBI:30616"/>
        <dbReference type="ChEBI" id="CHEBI:46858"/>
        <dbReference type="ChEBI" id="CHEBI:61978"/>
        <dbReference type="ChEBI" id="CHEBI:456216"/>
        <dbReference type="EC" id="2.7.10.1"/>
    </reaction>
</comment>
<dbReference type="InterPro" id="IPR036941">
    <property type="entry name" value="Rcpt_L-dom_sf"/>
</dbReference>
<dbReference type="GO" id="GO:0022008">
    <property type="term" value="P:neurogenesis"/>
    <property type="evidence" value="ECO:0007669"/>
    <property type="project" value="TreeGrafter"/>
</dbReference>
<dbReference type="Gene3D" id="3.80.20.20">
    <property type="entry name" value="Receptor L-domain"/>
    <property type="match status" value="2"/>
</dbReference>
<dbReference type="InterPro" id="IPR016245">
    <property type="entry name" value="Tyr_kinase_EGF/ERB/XmrK_rcpt"/>
</dbReference>
<keyword evidence="13" id="KW-0325">Glycoprotein</keyword>
<feature type="transmembrane region" description="Helical" evidence="17">
    <location>
        <begin position="774"/>
        <end position="795"/>
    </location>
</feature>
<dbReference type="GO" id="GO:0005524">
    <property type="term" value="F:ATP binding"/>
    <property type="evidence" value="ECO:0007669"/>
    <property type="project" value="UniProtKB-UniRule"/>
</dbReference>
<keyword evidence="10 15" id="KW-0472">Membrane</keyword>
<feature type="region of interest" description="Disordered" evidence="16">
    <location>
        <begin position="1172"/>
        <end position="1191"/>
    </location>
</feature>
<dbReference type="InterPro" id="IPR011009">
    <property type="entry name" value="Kinase-like_dom_sf"/>
</dbReference>
<dbReference type="PROSITE" id="PS50011">
    <property type="entry name" value="PROTEIN_KINASE_DOM"/>
    <property type="match status" value="1"/>
</dbReference>
<dbReference type="CDD" id="cd00064">
    <property type="entry name" value="FU"/>
    <property type="match status" value="6"/>
</dbReference>
<feature type="region of interest" description="Disordered" evidence="16">
    <location>
        <begin position="1268"/>
        <end position="1384"/>
    </location>
</feature>